<feature type="region of interest" description="Disordered" evidence="6">
    <location>
        <begin position="1"/>
        <end position="22"/>
    </location>
</feature>
<evidence type="ECO:0000256" key="4">
    <source>
        <dbReference type="ARBA" id="ARBA00022827"/>
    </source>
</evidence>
<dbReference type="InterPro" id="IPR036188">
    <property type="entry name" value="FAD/NAD-bd_sf"/>
</dbReference>
<evidence type="ECO:0000256" key="5">
    <source>
        <dbReference type="ARBA" id="ARBA00023002"/>
    </source>
</evidence>
<keyword evidence="3" id="KW-0285">Flavoprotein</keyword>
<comment type="similarity">
    <text evidence="2">Belongs to the GMC oxidoreductase family.</text>
</comment>
<evidence type="ECO:0000313" key="9">
    <source>
        <dbReference type="Proteomes" id="UP000182114"/>
    </source>
</evidence>
<dbReference type="eggNOG" id="COG2303">
    <property type="taxonomic scope" value="Bacteria"/>
</dbReference>
<dbReference type="PANTHER" id="PTHR42784">
    <property type="entry name" value="PYRANOSE 2-OXIDASE"/>
    <property type="match status" value="1"/>
</dbReference>
<name>A0A1G7ERQ0_9FLAO</name>
<dbReference type="InterPro" id="IPR007867">
    <property type="entry name" value="GMC_OxRtase_C"/>
</dbReference>
<dbReference type="Proteomes" id="UP000182114">
    <property type="component" value="Unassembled WGS sequence"/>
</dbReference>
<protein>
    <submittedName>
        <fullName evidence="8">Choline dehydrogenase</fullName>
    </submittedName>
</protein>
<dbReference type="InterPro" id="IPR051473">
    <property type="entry name" value="P2Ox-like"/>
</dbReference>
<sequence length="565" mass="63598">MKKNDHSANYNYGFPTPGPQQPTGQDVMNHVFFTTQSDWKNIRETEQFDFIVIGSSFCCLAFVERTLTKNPFVKILILERGEFFLPEHFQNLPLPYKQTLGGLSETYPWTLSKKTTEGEYIKWQHGMLPFFGGRSTLWSAWCPRPTKEEMINWPKEVIANAHNYFATAEKLLNVVPTDQIDSPIKNKPVYGVLQKEIQQKLAKNSFKIKEITRTFAAPLAVKTPDVVDLDFSKFSVPGKLLEIAEKQKELFKKGEGALVHIVTNCLVNKIIAQGNCPTALDTSRGIVSIGDAKLILAMGTLPPTTLIQNSFPKLENVGKRFTSHFVSAIIARIPRAHFDFAHEVAELELGAFYIAGVNPERGHEGQFHIQLTALSDKNPSKNIKTALINMPDVVASATKEQLLTSKDHVVFVCATLGELDYKNKQNWFSKNADLDPTTNATLQVIANTNDMKVWNSMDKTTFETLEEILSPKGKKMVEYWDTKTENWEEQRPTSKSYRVPALVHEASTLWISDEKDEGVVDVNYKLKNIENVYVTGAALWPTGASWNPTLTMVALAQHLADNLSK</sequence>
<evidence type="ECO:0000256" key="3">
    <source>
        <dbReference type="ARBA" id="ARBA00022630"/>
    </source>
</evidence>
<comment type="cofactor">
    <cofactor evidence="1">
        <name>FAD</name>
        <dbReference type="ChEBI" id="CHEBI:57692"/>
    </cofactor>
</comment>
<dbReference type="GO" id="GO:0016614">
    <property type="term" value="F:oxidoreductase activity, acting on CH-OH group of donors"/>
    <property type="evidence" value="ECO:0007669"/>
    <property type="project" value="InterPro"/>
</dbReference>
<gene>
    <name evidence="8" type="ORF">SAMN04487992_102460</name>
</gene>
<dbReference type="PANTHER" id="PTHR42784:SF1">
    <property type="entry name" value="PYRANOSE 2-OXIDASE"/>
    <property type="match status" value="1"/>
</dbReference>
<dbReference type="AlphaFoldDB" id="A0A1G7ERQ0"/>
<organism evidence="8 9">
    <name type="scientific">Cellulophaga baltica</name>
    <dbReference type="NCBI Taxonomy" id="76594"/>
    <lineage>
        <taxon>Bacteria</taxon>
        <taxon>Pseudomonadati</taxon>
        <taxon>Bacteroidota</taxon>
        <taxon>Flavobacteriia</taxon>
        <taxon>Flavobacteriales</taxon>
        <taxon>Flavobacteriaceae</taxon>
        <taxon>Cellulophaga</taxon>
    </lineage>
</organism>
<evidence type="ECO:0000256" key="6">
    <source>
        <dbReference type="SAM" id="MobiDB-lite"/>
    </source>
</evidence>
<evidence type="ECO:0000256" key="2">
    <source>
        <dbReference type="ARBA" id="ARBA00010790"/>
    </source>
</evidence>
<reference evidence="9" key="1">
    <citation type="submission" date="2016-10" db="EMBL/GenBank/DDBJ databases">
        <authorList>
            <person name="Varghese N."/>
            <person name="Submissions S."/>
        </authorList>
    </citation>
    <scope>NUCLEOTIDE SEQUENCE [LARGE SCALE GENOMIC DNA]</scope>
    <source>
        <strain evidence="9">DSM 24729</strain>
    </source>
</reference>
<dbReference type="RefSeq" id="WP_074537654.1">
    <property type="nucleotide sequence ID" value="NZ_FNBD01000002.1"/>
</dbReference>
<keyword evidence="9" id="KW-1185">Reference proteome</keyword>
<proteinExistence type="inferred from homology"/>
<dbReference type="Gene3D" id="3.50.50.60">
    <property type="entry name" value="FAD/NAD(P)-binding domain"/>
    <property type="match status" value="2"/>
</dbReference>
<accession>A0A1G7ERQ0</accession>
<evidence type="ECO:0000256" key="1">
    <source>
        <dbReference type="ARBA" id="ARBA00001974"/>
    </source>
</evidence>
<keyword evidence="4" id="KW-0274">FAD</keyword>
<feature type="domain" description="Glucose-methanol-choline oxidoreductase C-terminal" evidence="7">
    <location>
        <begin position="435"/>
        <end position="556"/>
    </location>
</feature>
<evidence type="ECO:0000259" key="7">
    <source>
        <dbReference type="Pfam" id="PF05199"/>
    </source>
</evidence>
<evidence type="ECO:0000313" key="8">
    <source>
        <dbReference type="EMBL" id="SDE66126.1"/>
    </source>
</evidence>
<dbReference type="SUPFAM" id="SSF51905">
    <property type="entry name" value="FAD/NAD(P)-binding domain"/>
    <property type="match status" value="1"/>
</dbReference>
<dbReference type="EMBL" id="FNBD01000002">
    <property type="protein sequence ID" value="SDE66126.1"/>
    <property type="molecule type" value="Genomic_DNA"/>
</dbReference>
<dbReference type="Pfam" id="PF05199">
    <property type="entry name" value="GMC_oxred_C"/>
    <property type="match status" value="1"/>
</dbReference>
<keyword evidence="5" id="KW-0560">Oxidoreductase</keyword>